<dbReference type="InterPro" id="IPR013196">
    <property type="entry name" value="HTH_11"/>
</dbReference>
<dbReference type="InterPro" id="IPR004143">
    <property type="entry name" value="BPL_LPL_catalytic"/>
</dbReference>
<evidence type="ECO:0000256" key="3">
    <source>
        <dbReference type="ARBA" id="ARBA00022840"/>
    </source>
</evidence>
<evidence type="ECO:0000313" key="8">
    <source>
        <dbReference type="EMBL" id="ART83962.1"/>
    </source>
</evidence>
<evidence type="ECO:0000256" key="6">
    <source>
        <dbReference type="HAMAP-Rule" id="MF_00978"/>
    </source>
</evidence>
<dbReference type="Pfam" id="PF08279">
    <property type="entry name" value="HTH_11"/>
    <property type="match status" value="1"/>
</dbReference>
<organism evidence="8 9">
    <name type="scientific">Oceanisphaera profunda</name>
    <dbReference type="NCBI Taxonomy" id="1416627"/>
    <lineage>
        <taxon>Bacteria</taxon>
        <taxon>Pseudomonadati</taxon>
        <taxon>Pseudomonadota</taxon>
        <taxon>Gammaproteobacteria</taxon>
        <taxon>Aeromonadales</taxon>
        <taxon>Aeromonadaceae</taxon>
        <taxon>Oceanisphaera</taxon>
    </lineage>
</organism>
<keyword evidence="6" id="KW-0678">Repressor</keyword>
<name>A0A1Y0D8T3_9GAMM</name>
<feature type="binding site" evidence="6">
    <location>
        <begin position="127"/>
        <end position="129"/>
    </location>
    <ligand>
        <name>biotin</name>
        <dbReference type="ChEBI" id="CHEBI:57586"/>
    </ligand>
</feature>
<dbReference type="Gene3D" id="3.30.930.10">
    <property type="entry name" value="Bira Bifunctional Protein, Domain 2"/>
    <property type="match status" value="1"/>
</dbReference>
<dbReference type="EC" id="6.3.4.15" evidence="6"/>
<dbReference type="HAMAP" id="MF_00978">
    <property type="entry name" value="Bifunct_BirA"/>
    <property type="match status" value="1"/>
</dbReference>
<dbReference type="PROSITE" id="PS51733">
    <property type="entry name" value="BPL_LPL_CATALYTIC"/>
    <property type="match status" value="1"/>
</dbReference>
<feature type="binding site" evidence="6">
    <location>
        <begin position="100"/>
        <end position="102"/>
    </location>
    <ligand>
        <name>biotin</name>
        <dbReference type="ChEBI" id="CHEBI:57586"/>
    </ligand>
</feature>
<reference evidence="8 9" key="1">
    <citation type="journal article" date="2014" name="Int. J. Syst. Evol. Microbiol.">
        <title>Oceanisphaera profunda sp. nov., a marine bacterium isolated from deep-sea sediment, and emended description of the genus Oceanisphaera.</title>
        <authorList>
            <person name="Xu Z."/>
            <person name="Zhang X.Y."/>
            <person name="Su H.N."/>
            <person name="Yu Z.C."/>
            <person name="Liu C."/>
            <person name="Li H."/>
            <person name="Chen X.L."/>
            <person name="Song X.Y."/>
            <person name="Xie B.B."/>
            <person name="Qin Q.L."/>
            <person name="Zhou B.C."/>
            <person name="Shi M."/>
            <person name="Huang Y."/>
            <person name="Zhang Y.Z."/>
        </authorList>
    </citation>
    <scope>NUCLEOTIDE SEQUENCE [LARGE SCALE GENOMIC DNA]</scope>
    <source>
        <strain evidence="8 9">SM1222</strain>
    </source>
</reference>
<feature type="domain" description="BPL/LPL catalytic" evidence="7">
    <location>
        <begin position="77"/>
        <end position="265"/>
    </location>
</feature>
<dbReference type="OrthoDB" id="9807064at2"/>
<keyword evidence="6" id="KW-0804">Transcription</keyword>
<dbReference type="InterPro" id="IPR030855">
    <property type="entry name" value="Bifunct_BirA"/>
</dbReference>
<dbReference type="AlphaFoldDB" id="A0A1Y0D8T3"/>
<dbReference type="Pfam" id="PF02237">
    <property type="entry name" value="BPL_C"/>
    <property type="match status" value="1"/>
</dbReference>
<dbReference type="CDD" id="cd00090">
    <property type="entry name" value="HTH_ARSR"/>
    <property type="match status" value="1"/>
</dbReference>
<keyword evidence="9" id="KW-1185">Reference proteome</keyword>
<dbReference type="NCBIfam" id="TIGR00121">
    <property type="entry name" value="birA_ligase"/>
    <property type="match status" value="1"/>
</dbReference>
<dbReference type="PANTHER" id="PTHR12835">
    <property type="entry name" value="BIOTIN PROTEIN LIGASE"/>
    <property type="match status" value="1"/>
</dbReference>
<evidence type="ECO:0000256" key="4">
    <source>
        <dbReference type="ARBA" id="ARBA00023267"/>
    </source>
</evidence>
<comment type="catalytic activity">
    <reaction evidence="5 6">
        <text>biotin + L-lysyl-[protein] + ATP = N(6)-biotinyl-L-lysyl-[protein] + AMP + diphosphate + H(+)</text>
        <dbReference type="Rhea" id="RHEA:11756"/>
        <dbReference type="Rhea" id="RHEA-COMP:9752"/>
        <dbReference type="Rhea" id="RHEA-COMP:10505"/>
        <dbReference type="ChEBI" id="CHEBI:15378"/>
        <dbReference type="ChEBI" id="CHEBI:29969"/>
        <dbReference type="ChEBI" id="CHEBI:30616"/>
        <dbReference type="ChEBI" id="CHEBI:33019"/>
        <dbReference type="ChEBI" id="CHEBI:57586"/>
        <dbReference type="ChEBI" id="CHEBI:83144"/>
        <dbReference type="ChEBI" id="CHEBI:456215"/>
        <dbReference type="EC" id="6.3.4.15"/>
    </reaction>
</comment>
<feature type="binding site" evidence="6">
    <location>
        <position position="123"/>
    </location>
    <ligand>
        <name>biotin</name>
        <dbReference type="ChEBI" id="CHEBI:57586"/>
    </ligand>
</feature>
<dbReference type="NCBIfam" id="NF008847">
    <property type="entry name" value="PRK11886.1-2"/>
    <property type="match status" value="1"/>
</dbReference>
<dbReference type="Gene3D" id="2.30.30.100">
    <property type="match status" value="1"/>
</dbReference>
<dbReference type="InterPro" id="IPR036390">
    <property type="entry name" value="WH_DNA-bd_sf"/>
</dbReference>
<dbReference type="InterPro" id="IPR036388">
    <property type="entry name" value="WH-like_DNA-bd_sf"/>
</dbReference>
<protein>
    <recommendedName>
        <fullName evidence="6">Bifunctional ligase/repressor BirA</fullName>
    </recommendedName>
    <alternativeName>
        <fullName evidence="6">Biotin operon repressor</fullName>
    </alternativeName>
    <alternativeName>
        <fullName evidence="6">Biotin--[acetyl-CoA-carboxylase] ligase</fullName>
        <ecNumber evidence="6">6.3.4.15</ecNumber>
    </alternativeName>
    <alternativeName>
        <fullName evidence="6">Biotin--protein ligase</fullName>
    </alternativeName>
    <alternativeName>
        <fullName evidence="6">Biotin-[acetyl-CoA carboxylase] synthetase</fullName>
    </alternativeName>
</protein>
<dbReference type="InterPro" id="IPR004408">
    <property type="entry name" value="Biotin_CoA_COase_ligase"/>
</dbReference>
<keyword evidence="6" id="KW-0805">Transcription regulation</keyword>
<dbReference type="RefSeq" id="WP_087038639.1">
    <property type="nucleotide sequence ID" value="NZ_CP021377.1"/>
</dbReference>
<dbReference type="GO" id="GO:0005737">
    <property type="term" value="C:cytoplasm"/>
    <property type="evidence" value="ECO:0007669"/>
    <property type="project" value="TreeGrafter"/>
</dbReference>
<evidence type="ECO:0000256" key="2">
    <source>
        <dbReference type="ARBA" id="ARBA00022741"/>
    </source>
</evidence>
<dbReference type="SUPFAM" id="SSF50037">
    <property type="entry name" value="C-terminal domain of transcriptional repressors"/>
    <property type="match status" value="1"/>
</dbReference>
<evidence type="ECO:0000256" key="5">
    <source>
        <dbReference type="ARBA" id="ARBA00047846"/>
    </source>
</evidence>
<dbReference type="InterPro" id="IPR045864">
    <property type="entry name" value="aa-tRNA-synth_II/BPL/LPL"/>
</dbReference>
<dbReference type="SUPFAM" id="SSF55681">
    <property type="entry name" value="Class II aaRS and biotin synthetases"/>
    <property type="match status" value="1"/>
</dbReference>
<dbReference type="SUPFAM" id="SSF46785">
    <property type="entry name" value="Winged helix' DNA-binding domain"/>
    <property type="match status" value="1"/>
</dbReference>
<sequence>MPKQEPKSEPKQELSPLREALLTLLADGQFHSGEQLGEQLAVSRAAVSKHVQAIKALGLEVYSVSGKGYRLAVPLQLLDQHRLSRELAPQRVELIPVIGSTNQHWLAQLNQLNNGDICVAECQTAGRGRRGRNWVSPFGGQLIMSMYWRLEQGMAAAMGLSLVVGIAVVESLEAQGFSGVQLKWPNDLYVNGRKLAGILVEMSGTAGGPCQLVVGLGLNLLLPSSEQARINQPFAELAELGEINDRNGLVIALSQHLQHCLSIFEAHGIRAFREQWNQLDYFNGKPVRILMGEQVIQGTARGIDEQGALLLELADGKIKRFLGGEVSLRGEDTAPSAERRAPSST</sequence>
<comment type="function">
    <text evidence="6">Acts both as a biotin--[acetyl-CoA-carboxylase] ligase and a biotin-operon repressor. In the presence of ATP, BirA activates biotin to form the BirA-biotinyl-5'-adenylate (BirA-bio-5'-AMP or holoBirA) complex. HoloBirA can either transfer the biotinyl moiety to the biotin carboxyl carrier protein (BCCP) subunit of acetyl-CoA carboxylase, or bind to the biotin operator site and inhibit transcription of the operon.</text>
</comment>
<feature type="binding site" evidence="6">
    <location>
        <position position="194"/>
    </location>
    <ligand>
        <name>biotin</name>
        <dbReference type="ChEBI" id="CHEBI:57586"/>
    </ligand>
</feature>
<feature type="DNA-binding region" description="H-T-H motif" evidence="6">
    <location>
        <begin position="33"/>
        <end position="52"/>
    </location>
</feature>
<comment type="similarity">
    <text evidence="6">Belongs to the biotin--protein ligase family.</text>
</comment>
<dbReference type="KEGG" id="opf:CBP31_06010"/>
<gene>
    <name evidence="6" type="primary">birA</name>
    <name evidence="8" type="ORF">CBP31_06010</name>
</gene>
<keyword evidence="2 6" id="KW-0547">Nucleotide-binding</keyword>
<dbReference type="GO" id="GO:0006355">
    <property type="term" value="P:regulation of DNA-templated transcription"/>
    <property type="evidence" value="ECO:0007669"/>
    <property type="project" value="UniProtKB-UniRule"/>
</dbReference>
<dbReference type="PANTHER" id="PTHR12835:SF5">
    <property type="entry name" value="BIOTIN--PROTEIN LIGASE"/>
    <property type="match status" value="1"/>
</dbReference>
<keyword evidence="6" id="KW-0238">DNA-binding</keyword>
<evidence type="ECO:0000256" key="1">
    <source>
        <dbReference type="ARBA" id="ARBA00022598"/>
    </source>
</evidence>
<dbReference type="GO" id="GO:0003677">
    <property type="term" value="F:DNA binding"/>
    <property type="evidence" value="ECO:0007669"/>
    <property type="project" value="UniProtKB-UniRule"/>
</dbReference>
<dbReference type="Proteomes" id="UP000243937">
    <property type="component" value="Chromosome"/>
</dbReference>
<dbReference type="EMBL" id="CP021377">
    <property type="protein sequence ID" value="ART83962.1"/>
    <property type="molecule type" value="Genomic_DNA"/>
</dbReference>
<dbReference type="CDD" id="cd00600">
    <property type="entry name" value="Sm_like"/>
    <property type="match status" value="1"/>
</dbReference>
<accession>A0A1Y0D8T3</accession>
<proteinExistence type="inferred from homology"/>
<dbReference type="Pfam" id="PF03099">
    <property type="entry name" value="BPL_LplA_LipB"/>
    <property type="match status" value="1"/>
</dbReference>
<evidence type="ECO:0000313" key="9">
    <source>
        <dbReference type="Proteomes" id="UP000243937"/>
    </source>
</evidence>
<keyword evidence="4 6" id="KW-0092">Biotin</keyword>
<dbReference type="Gene3D" id="1.10.10.10">
    <property type="entry name" value="Winged helix-like DNA-binding domain superfamily/Winged helix DNA-binding domain"/>
    <property type="match status" value="1"/>
</dbReference>
<dbReference type="InterPro" id="IPR011991">
    <property type="entry name" value="ArsR-like_HTH"/>
</dbReference>
<dbReference type="GO" id="GO:0005524">
    <property type="term" value="F:ATP binding"/>
    <property type="evidence" value="ECO:0007669"/>
    <property type="project" value="UniProtKB-UniRule"/>
</dbReference>
<dbReference type="InterPro" id="IPR008988">
    <property type="entry name" value="Transcriptional_repressor_C"/>
</dbReference>
<evidence type="ECO:0000259" key="7">
    <source>
        <dbReference type="PROSITE" id="PS51733"/>
    </source>
</evidence>
<dbReference type="CDD" id="cd16442">
    <property type="entry name" value="BPL"/>
    <property type="match status" value="1"/>
</dbReference>
<dbReference type="InterPro" id="IPR003142">
    <property type="entry name" value="BPL_C"/>
</dbReference>
<dbReference type="GO" id="GO:0004077">
    <property type="term" value="F:biotin--[biotin carboxyl-carrier protein] ligase activity"/>
    <property type="evidence" value="ECO:0007669"/>
    <property type="project" value="UniProtKB-UniRule"/>
</dbReference>
<keyword evidence="1 6" id="KW-0436">Ligase</keyword>
<keyword evidence="3 6" id="KW-0067">ATP-binding</keyword>